<dbReference type="Gene3D" id="3.30.160.100">
    <property type="entry name" value="Ribosome hibernation promotion factor-like"/>
    <property type="match status" value="1"/>
</dbReference>
<dbReference type="OrthoDB" id="9795980at2"/>
<dbReference type="InterPro" id="IPR050574">
    <property type="entry name" value="HPF/YfiA_ribosome-assoc"/>
</dbReference>
<dbReference type="RefSeq" id="WP_012697496.1">
    <property type="nucleotide sequence ID" value="NZ_CP022115.1"/>
</dbReference>
<dbReference type="Proteomes" id="UP000197424">
    <property type="component" value="Chromosome"/>
</dbReference>
<reference evidence="6" key="3">
    <citation type="submission" date="2017-06" db="EMBL/GenBank/DDBJ databases">
        <authorList>
            <person name="Kim H.J."/>
            <person name="Triplett B.A."/>
        </authorList>
    </citation>
    <scope>NUCLEOTIDE SEQUENCE</scope>
    <source>
        <strain evidence="6">HLGZ1</strain>
    </source>
</reference>
<name>A0A248LK43_9NEIS</name>
<dbReference type="SUPFAM" id="SSF69754">
    <property type="entry name" value="Ribosome binding protein Y (YfiA homologue)"/>
    <property type="match status" value="1"/>
</dbReference>
<dbReference type="AlphaFoldDB" id="A0A248LK43"/>
<evidence type="ECO:0000313" key="7">
    <source>
        <dbReference type="EMBL" id="MCG9026295.1"/>
    </source>
</evidence>
<dbReference type="Pfam" id="PF02482">
    <property type="entry name" value="Ribosomal_S30AE"/>
    <property type="match status" value="1"/>
</dbReference>
<dbReference type="PANTHER" id="PTHR33231:SF1">
    <property type="entry name" value="30S RIBOSOMAL PROTEIN"/>
    <property type="match status" value="1"/>
</dbReference>
<comment type="similarity">
    <text evidence="2">Belongs to the HPF/YfiA ribosome-associated protein family. Short HPF subfamily.</text>
</comment>
<reference evidence="8" key="2">
    <citation type="submission" date="2017-06" db="EMBL/GenBank/DDBJ databases">
        <title>Whole genome sequence of Laribacter hongkongensis LHGZ1.</title>
        <authorList>
            <person name="Chen D."/>
            <person name="Wu H."/>
            <person name="Chen J."/>
        </authorList>
    </citation>
    <scope>NUCLEOTIDE SEQUENCE [LARGE SCALE GENOMIC DNA]</scope>
    <source>
        <strain evidence="8">LHGZ1</strain>
    </source>
</reference>
<dbReference type="CDD" id="cd00552">
    <property type="entry name" value="RaiA"/>
    <property type="match status" value="1"/>
</dbReference>
<evidence type="ECO:0000313" key="9">
    <source>
        <dbReference type="Proteomes" id="UP001200247"/>
    </source>
</evidence>
<dbReference type="EMBL" id="CP022115">
    <property type="protein sequence ID" value="ASJ24915.1"/>
    <property type="molecule type" value="Genomic_DNA"/>
</dbReference>
<protein>
    <recommendedName>
        <fullName evidence="4">Ribosome hibernation promoting factor</fullName>
    </recommendedName>
    <alternativeName>
        <fullName evidence="5">Hibernation factor HPF</fullName>
    </alternativeName>
</protein>
<dbReference type="GO" id="GO:0045900">
    <property type="term" value="P:negative regulation of translational elongation"/>
    <property type="evidence" value="ECO:0007669"/>
    <property type="project" value="TreeGrafter"/>
</dbReference>
<reference evidence="7 9" key="4">
    <citation type="submission" date="2021-10" db="EMBL/GenBank/DDBJ databases">
        <title>Whole-genome sequencing analysis of Laribacter hongkongensis: virulence gene profiles, carbohydrate-active enzyme prediction, and antimicrobial resistance characterization.</title>
        <authorList>
            <person name="Yuan P."/>
            <person name="Zhan Y."/>
            <person name="Chen D."/>
        </authorList>
    </citation>
    <scope>NUCLEOTIDE SEQUENCE [LARGE SCALE GENOMIC DNA]</scope>
    <source>
        <strain evidence="7 9">W67</strain>
    </source>
</reference>
<evidence type="ECO:0000256" key="2">
    <source>
        <dbReference type="ARBA" id="ARBA00038434"/>
    </source>
</evidence>
<reference evidence="6" key="1">
    <citation type="journal article" date="2017" name="J. Antimicrob. Chemother.">
        <title>Emergence and genomic analysis of MDR Laribacter hongkongensis strain HLGZ1 from Guangzhou, China.</title>
        <authorList>
            <person name="Wu H.K."/>
            <person name="Chen J.H."/>
            <person name="Yang L."/>
            <person name="Li A.R."/>
            <person name="Su D.H."/>
            <person name="Lin Y.P."/>
            <person name="Chen D.Q."/>
        </authorList>
    </citation>
    <scope>NUCLEOTIDE SEQUENCE</scope>
    <source>
        <strain evidence="6">HLGZ1</strain>
    </source>
</reference>
<dbReference type="PANTHER" id="PTHR33231">
    <property type="entry name" value="30S RIBOSOMAL PROTEIN"/>
    <property type="match status" value="1"/>
</dbReference>
<sequence length="112" mass="12551">MNLNITGVHLEVTSSLRDYLTEKLDRVTRHVDNVIAVNVALSVDKLDQKVAVDVHLKGKDIHVEEVASDMYAAIDLVIDKIDRQVLKYKEKQTTHFSDKAHKANELSAGSEV</sequence>
<proteinExistence type="inferred from homology"/>
<dbReference type="FunFam" id="3.30.160.100:FF:000001">
    <property type="entry name" value="Ribosome hibernation promoting factor"/>
    <property type="match status" value="1"/>
</dbReference>
<comment type="subunit">
    <text evidence="3">Associates exclusively with 100S ribosomes, which are dimers of 70S ribosomes.</text>
</comment>
<evidence type="ECO:0000256" key="3">
    <source>
        <dbReference type="ARBA" id="ARBA00038695"/>
    </source>
</evidence>
<evidence type="ECO:0000256" key="4">
    <source>
        <dbReference type="ARBA" id="ARBA00041148"/>
    </source>
</evidence>
<dbReference type="InterPro" id="IPR036567">
    <property type="entry name" value="RHF-like"/>
</dbReference>
<organism evidence="6 8">
    <name type="scientific">Laribacter hongkongensis</name>
    <dbReference type="NCBI Taxonomy" id="168471"/>
    <lineage>
        <taxon>Bacteria</taxon>
        <taxon>Pseudomonadati</taxon>
        <taxon>Pseudomonadota</taxon>
        <taxon>Betaproteobacteria</taxon>
        <taxon>Neisseriales</taxon>
        <taxon>Aquaspirillaceae</taxon>
        <taxon>Laribacter</taxon>
    </lineage>
</organism>
<keyword evidence="1" id="KW-0810">Translation regulation</keyword>
<dbReference type="GO" id="GO:0043024">
    <property type="term" value="F:ribosomal small subunit binding"/>
    <property type="evidence" value="ECO:0007669"/>
    <property type="project" value="TreeGrafter"/>
</dbReference>
<dbReference type="NCBIfam" id="TIGR00741">
    <property type="entry name" value="yfiA"/>
    <property type="match status" value="1"/>
</dbReference>
<dbReference type="InterPro" id="IPR003489">
    <property type="entry name" value="RHF/RaiA"/>
</dbReference>
<evidence type="ECO:0000313" key="8">
    <source>
        <dbReference type="Proteomes" id="UP000197424"/>
    </source>
</evidence>
<evidence type="ECO:0000256" key="1">
    <source>
        <dbReference type="ARBA" id="ARBA00022845"/>
    </source>
</evidence>
<dbReference type="Proteomes" id="UP001200247">
    <property type="component" value="Unassembled WGS sequence"/>
</dbReference>
<gene>
    <name evidence="7" type="primary">raiA</name>
    <name evidence="7" type="ORF">LH440_10375</name>
    <name evidence="6" type="ORF">LHGZ1_2084</name>
</gene>
<dbReference type="GeneID" id="75108646"/>
<evidence type="ECO:0000313" key="6">
    <source>
        <dbReference type="EMBL" id="ASJ24915.1"/>
    </source>
</evidence>
<dbReference type="EMBL" id="JAJAXM010000017">
    <property type="protein sequence ID" value="MCG9026295.1"/>
    <property type="molecule type" value="Genomic_DNA"/>
</dbReference>
<dbReference type="OMA" id="NLTGHHI"/>
<dbReference type="GO" id="GO:0022627">
    <property type="term" value="C:cytosolic small ribosomal subunit"/>
    <property type="evidence" value="ECO:0007669"/>
    <property type="project" value="TreeGrafter"/>
</dbReference>
<accession>A0A248LK43</accession>
<evidence type="ECO:0000256" key="5">
    <source>
        <dbReference type="ARBA" id="ARBA00041319"/>
    </source>
</evidence>